<keyword evidence="15" id="KW-0732">Signal</keyword>
<evidence type="ECO:0000256" key="10">
    <source>
        <dbReference type="ARBA" id="ARBA00023316"/>
    </source>
</evidence>
<feature type="chain" id="PRO_5013317482" description="glucan endo-1,3-beta-D-glucosidase" evidence="15">
    <location>
        <begin position="16"/>
        <end position="297"/>
    </location>
</feature>
<evidence type="ECO:0000256" key="6">
    <source>
        <dbReference type="ARBA" id="ARBA00022801"/>
    </source>
</evidence>
<keyword evidence="11" id="KW-0624">Polysaccharide degradation</keyword>
<dbReference type="PANTHER" id="PTHR16631:SF17">
    <property type="entry name" value="GLUCAN ENDO-1,3-BETA-GLUCOSIDASE BTGC"/>
    <property type="match status" value="1"/>
</dbReference>
<dbReference type="GO" id="GO:0000272">
    <property type="term" value="P:polysaccharide catabolic process"/>
    <property type="evidence" value="ECO:0007669"/>
    <property type="project" value="UniProtKB-KW"/>
</dbReference>
<sequence>MKLSIFPTFLAITSASKFFHALTYNQNKDDGNCNTPDQVQKELEILKNYTGIVYSVGTAHCNQAEMIIEAIKKSPGLFMYMGIWFENDIDFNNEFEAIKKLHSKYGLDKYVKTIVVGNYPISSKVSTVKDLVRKINAVEDFLVEEKLDEIEITVSDDWENHDKRLVKAVDYITFSSFPYNLKVDYKNATNYLFDKLSKLKEKSRGKKVAFGQIGWPTSGDVGLFKGASIENSQFFMKEFVCRTKREGVDHTWFSAVDAPWMVTNGHTKFEGSFGILEKDRSSPKYKGEDWDKCNSLS</sequence>
<dbReference type="EC" id="3.2.1.39" evidence="4"/>
<evidence type="ECO:0000256" key="15">
    <source>
        <dbReference type="SAM" id="SignalP"/>
    </source>
</evidence>
<keyword evidence="8" id="KW-0325">Glycoprotein</keyword>
<name>A0A1R1XQ83_9FUNG</name>
<dbReference type="GO" id="GO:0005886">
    <property type="term" value="C:plasma membrane"/>
    <property type="evidence" value="ECO:0007669"/>
    <property type="project" value="UniProtKB-SubCell"/>
</dbReference>
<comment type="similarity">
    <text evidence="3">Belongs to the glycosyl hydrolase 17 family.</text>
</comment>
<gene>
    <name evidence="16" type="ORF">AYI70_g6394</name>
</gene>
<dbReference type="GO" id="GO:0042973">
    <property type="term" value="F:glucan endo-1,3-beta-D-glucosidase activity"/>
    <property type="evidence" value="ECO:0007669"/>
    <property type="project" value="UniProtKB-EC"/>
</dbReference>
<organism evidence="16 17">
    <name type="scientific">Smittium culicis</name>
    <dbReference type="NCBI Taxonomy" id="133412"/>
    <lineage>
        <taxon>Eukaryota</taxon>
        <taxon>Fungi</taxon>
        <taxon>Fungi incertae sedis</taxon>
        <taxon>Zoopagomycota</taxon>
        <taxon>Kickxellomycotina</taxon>
        <taxon>Harpellomycetes</taxon>
        <taxon>Harpellales</taxon>
        <taxon>Legeriomycetaceae</taxon>
        <taxon>Smittium</taxon>
    </lineage>
</organism>
<evidence type="ECO:0000256" key="14">
    <source>
        <dbReference type="ARBA" id="ARBA00043078"/>
    </source>
</evidence>
<evidence type="ECO:0000256" key="1">
    <source>
        <dbReference type="ARBA" id="ARBA00000382"/>
    </source>
</evidence>
<dbReference type="Proteomes" id="UP000187283">
    <property type="component" value="Unassembled WGS sequence"/>
</dbReference>
<evidence type="ECO:0000256" key="9">
    <source>
        <dbReference type="ARBA" id="ARBA00023277"/>
    </source>
</evidence>
<evidence type="ECO:0000256" key="5">
    <source>
        <dbReference type="ARBA" id="ARBA00022475"/>
    </source>
</evidence>
<evidence type="ECO:0000256" key="8">
    <source>
        <dbReference type="ARBA" id="ARBA00023180"/>
    </source>
</evidence>
<dbReference type="GO" id="GO:0005576">
    <property type="term" value="C:extracellular region"/>
    <property type="evidence" value="ECO:0007669"/>
    <property type="project" value="TreeGrafter"/>
</dbReference>
<dbReference type="InterPro" id="IPR017853">
    <property type="entry name" value="GH"/>
</dbReference>
<keyword evidence="10" id="KW-0961">Cell wall biogenesis/degradation</keyword>
<dbReference type="OrthoDB" id="77201at2759"/>
<comment type="caution">
    <text evidence="16">The sequence shown here is derived from an EMBL/GenBank/DDBJ whole genome shotgun (WGS) entry which is preliminary data.</text>
</comment>
<dbReference type="GO" id="GO:0071555">
    <property type="term" value="P:cell wall organization"/>
    <property type="evidence" value="ECO:0007669"/>
    <property type="project" value="UniProtKB-KW"/>
</dbReference>
<keyword evidence="9" id="KW-0119">Carbohydrate metabolism</keyword>
<dbReference type="GO" id="GO:0009986">
    <property type="term" value="C:cell surface"/>
    <property type="evidence" value="ECO:0007669"/>
    <property type="project" value="TreeGrafter"/>
</dbReference>
<evidence type="ECO:0000313" key="17">
    <source>
        <dbReference type="Proteomes" id="UP000187283"/>
    </source>
</evidence>
<keyword evidence="5" id="KW-1003">Cell membrane</keyword>
<evidence type="ECO:0000256" key="2">
    <source>
        <dbReference type="ARBA" id="ARBA00004401"/>
    </source>
</evidence>
<dbReference type="Gene3D" id="3.20.20.80">
    <property type="entry name" value="Glycosidases"/>
    <property type="match status" value="1"/>
</dbReference>
<dbReference type="EMBL" id="LSSN01002228">
    <property type="protein sequence ID" value="OMJ16778.1"/>
    <property type="molecule type" value="Genomic_DNA"/>
</dbReference>
<evidence type="ECO:0000256" key="13">
    <source>
        <dbReference type="ARBA" id="ARBA00042373"/>
    </source>
</evidence>
<dbReference type="SUPFAM" id="SSF51445">
    <property type="entry name" value="(Trans)glycosidases"/>
    <property type="match status" value="1"/>
</dbReference>
<evidence type="ECO:0000256" key="11">
    <source>
        <dbReference type="ARBA" id="ARBA00023326"/>
    </source>
</evidence>
<keyword evidence="6" id="KW-0378">Hydrolase</keyword>
<evidence type="ECO:0000256" key="12">
    <source>
        <dbReference type="ARBA" id="ARBA00037649"/>
    </source>
</evidence>
<comment type="subcellular location">
    <subcellularLocation>
        <location evidence="2">Cell membrane</location>
        <topology evidence="2">Single-pass type II membrane protein</topology>
    </subcellularLocation>
</comment>
<keyword evidence="17" id="KW-1185">Reference proteome</keyword>
<dbReference type="InterPro" id="IPR050732">
    <property type="entry name" value="Beta-glucan_modifiers"/>
</dbReference>
<dbReference type="STRING" id="133412.A0A1R1XQ83"/>
<accession>A0A1R1XQ83</accession>
<dbReference type="AlphaFoldDB" id="A0A1R1XQ83"/>
<evidence type="ECO:0000256" key="7">
    <source>
        <dbReference type="ARBA" id="ARBA00023136"/>
    </source>
</evidence>
<evidence type="ECO:0000256" key="4">
    <source>
        <dbReference type="ARBA" id="ARBA00012780"/>
    </source>
</evidence>
<keyword evidence="7" id="KW-0472">Membrane</keyword>
<comment type="catalytic activity">
    <reaction evidence="1">
        <text>Hydrolysis of (1-&gt;3)-beta-D-glucosidic linkages in (1-&gt;3)-beta-D-glucans.</text>
        <dbReference type="EC" id="3.2.1.39"/>
    </reaction>
</comment>
<dbReference type="GO" id="GO:0009277">
    <property type="term" value="C:fungal-type cell wall"/>
    <property type="evidence" value="ECO:0007669"/>
    <property type="project" value="TreeGrafter"/>
</dbReference>
<comment type="function">
    <text evidence="12">Glucanases play a role in cell expansion during growth, in cell-cell fusion during mating, and in spore release during sporulation. This enzyme may be involved in beta-glucan degradation. Active on laminarin and lichenan.</text>
</comment>
<evidence type="ECO:0000313" key="16">
    <source>
        <dbReference type="EMBL" id="OMJ16778.1"/>
    </source>
</evidence>
<protein>
    <recommendedName>
        <fullName evidence="4">glucan endo-1,3-beta-D-glucosidase</fullName>
        <ecNumber evidence="4">3.2.1.39</ecNumber>
    </recommendedName>
    <alternativeName>
        <fullName evidence="14">Endo-1,3-beta-glucanase btgC</fullName>
    </alternativeName>
    <alternativeName>
        <fullName evidence="13">Laminarinase btgC</fullName>
    </alternativeName>
</protein>
<reference evidence="16 17" key="1">
    <citation type="submission" date="2017-01" db="EMBL/GenBank/DDBJ databases">
        <authorList>
            <person name="Mah S.A."/>
            <person name="Swanson W.J."/>
            <person name="Moy G.W."/>
            <person name="Vacquier V.D."/>
        </authorList>
    </citation>
    <scope>NUCLEOTIDE SEQUENCE [LARGE SCALE GENOMIC DNA]</scope>
    <source>
        <strain evidence="16 17">GSMNP</strain>
    </source>
</reference>
<proteinExistence type="inferred from homology"/>
<evidence type="ECO:0000256" key="3">
    <source>
        <dbReference type="ARBA" id="ARBA00008773"/>
    </source>
</evidence>
<feature type="signal peptide" evidence="15">
    <location>
        <begin position="1"/>
        <end position="15"/>
    </location>
</feature>
<dbReference type="PANTHER" id="PTHR16631">
    <property type="entry name" value="GLUCAN 1,3-BETA-GLUCOSIDASE"/>
    <property type="match status" value="1"/>
</dbReference>